<reference evidence="1 2" key="1">
    <citation type="journal article" date="2017" name="Int. J. Syst. Evol. Microbiol.">
        <title>Oleiagrimonas citrea sp. nov., a marine bacterium isolated from tidal flat sediment and emended description of the genus Oleiagrimonas Fang et al. 2015 and Oleiagrimonas soli.</title>
        <authorList>
            <person name="Yang S.H."/>
            <person name="Seo H.S."/>
            <person name="Seong C.N."/>
            <person name="Kwon K.K."/>
        </authorList>
    </citation>
    <scope>NUCLEOTIDE SEQUENCE [LARGE SCALE GENOMIC DNA]</scope>
    <source>
        <strain evidence="1 2">MEBiC09124</strain>
    </source>
</reference>
<evidence type="ECO:0000313" key="2">
    <source>
        <dbReference type="Proteomes" id="UP000541636"/>
    </source>
</evidence>
<keyword evidence="2" id="KW-1185">Reference proteome</keyword>
<organism evidence="1 2">
    <name type="scientific">Oleiagrimonas citrea</name>
    <dbReference type="NCBI Taxonomy" id="1665687"/>
    <lineage>
        <taxon>Bacteria</taxon>
        <taxon>Pseudomonadati</taxon>
        <taxon>Pseudomonadota</taxon>
        <taxon>Gammaproteobacteria</taxon>
        <taxon>Lysobacterales</taxon>
        <taxon>Rhodanobacteraceae</taxon>
        <taxon>Oleiagrimonas</taxon>
    </lineage>
</organism>
<accession>A0A846ZHH4</accession>
<evidence type="ECO:0000313" key="1">
    <source>
        <dbReference type="EMBL" id="NKZ37367.1"/>
    </source>
</evidence>
<name>A0A846ZHH4_9GAMM</name>
<dbReference type="AlphaFoldDB" id="A0A846ZHH4"/>
<proteinExistence type="predicted"/>
<comment type="caution">
    <text evidence="1">The sequence shown here is derived from an EMBL/GenBank/DDBJ whole genome shotgun (WGS) entry which is preliminary data.</text>
</comment>
<dbReference type="Proteomes" id="UP000541636">
    <property type="component" value="Unassembled WGS sequence"/>
</dbReference>
<sequence>MVNHTSDQSYFFNKVLMDAQEAVGSGSLAILIKVFADGARSRHADPEGSLGWQFAQFIVGATGASAALSRYELNETGDWLAWSLTESIEQGSEQQLHVGRLEAFLDPMIYRWAPFADIYMSWLCTFYYYARSRAAMLEIAKDILPVALGAVQVMWRGHVSEISARAACNMLSWSAQEFPEAAWRIAPLIETAARDSRTNGRARLLLVMTLAGKSGEVVGMDSKFWRSIALNDLSAWHRDHERLQLLVEELSSRNDQSLFDEIAQEIDNYQSWVSRHEPHELDVYRGLDALAPLVKVALHACLSRHQGHRVVELLAHWYQVPMAEIFEAQELLIQCPFFDRGYLSLVGSESFHVQGDPQDLLVSLTKASNQFLGTYTSVTGAAADAPHIPDRPGVVDESAGERFETLLAKTYVPAHIASQAWSFSGQIVVPSKGHPVQAIQLRLGAPSAPILSSLRKPYPDREVRRVALWSGAGSMTEEIERDVVAGAFRRGGVEVEVIAPDEASIEGFLNLYEADDFDVVWLMSHGNFDHYSPKRASLIVDERGGEIGIPELLKRAPVGTQRRLCVLNVCDGGRFEELGVLPRVGVAPSAASASQATISHLWPVHGISAAAFGGVLAGHLVSRVSYFEAFKQTLKDLDATTAELEQSLRDAAGENAEELICRIERTNIDFTNIAHWGSAVFYG</sequence>
<dbReference type="EMBL" id="JAAZQD010000001">
    <property type="protein sequence ID" value="NKZ37367.1"/>
    <property type="molecule type" value="Genomic_DNA"/>
</dbReference>
<gene>
    <name evidence="1" type="ORF">HF690_00180</name>
</gene>
<protein>
    <recommendedName>
        <fullName evidence="3">CHAT domain-containing protein</fullName>
    </recommendedName>
</protein>
<dbReference type="RefSeq" id="WP_168608046.1">
    <property type="nucleotide sequence ID" value="NZ_JAAZQD010000001.1"/>
</dbReference>
<evidence type="ECO:0008006" key="3">
    <source>
        <dbReference type="Google" id="ProtNLM"/>
    </source>
</evidence>